<keyword evidence="1" id="KW-0560">Oxidoreductase</keyword>
<evidence type="ECO:0000313" key="4">
    <source>
        <dbReference type="Proteomes" id="UP000013243"/>
    </source>
</evidence>
<evidence type="ECO:0000313" key="3">
    <source>
        <dbReference type="EMBL" id="ANP39832.1"/>
    </source>
</evidence>
<name>A0A1B0ZZS8_9RHOB</name>
<protein>
    <submittedName>
        <fullName evidence="3">FAD-dependent oxidoreductase</fullName>
    </submittedName>
</protein>
<dbReference type="PANTHER" id="PTHR13847">
    <property type="entry name" value="SARCOSINE DEHYDROGENASE-RELATED"/>
    <property type="match status" value="1"/>
</dbReference>
<dbReference type="GO" id="GO:0005737">
    <property type="term" value="C:cytoplasm"/>
    <property type="evidence" value="ECO:0007669"/>
    <property type="project" value="TreeGrafter"/>
</dbReference>
<organism evidence="3 4">
    <name type="scientific">Tritonibacter mobilis F1926</name>
    <dbReference type="NCBI Taxonomy" id="1265309"/>
    <lineage>
        <taxon>Bacteria</taxon>
        <taxon>Pseudomonadati</taxon>
        <taxon>Pseudomonadota</taxon>
        <taxon>Alphaproteobacteria</taxon>
        <taxon>Rhodobacterales</taxon>
        <taxon>Paracoccaceae</taxon>
        <taxon>Tritonibacter</taxon>
    </lineage>
</organism>
<proteinExistence type="predicted"/>
<dbReference type="Gene3D" id="3.30.9.10">
    <property type="entry name" value="D-Amino Acid Oxidase, subunit A, domain 2"/>
    <property type="match status" value="1"/>
</dbReference>
<gene>
    <name evidence="3" type="ORF">K529_003545</name>
</gene>
<dbReference type="Gene3D" id="3.50.50.60">
    <property type="entry name" value="FAD/NAD(P)-binding domain"/>
    <property type="match status" value="2"/>
</dbReference>
<dbReference type="EMBL" id="CP015230">
    <property type="protein sequence ID" value="ANP39832.1"/>
    <property type="molecule type" value="Genomic_DNA"/>
</dbReference>
<dbReference type="GeneID" id="28248875"/>
<dbReference type="KEGG" id="rmb:K529_003545"/>
<evidence type="ECO:0000256" key="1">
    <source>
        <dbReference type="ARBA" id="ARBA00023002"/>
    </source>
</evidence>
<sequence>MSEILVLGGGMVGIATALELQARGHAVTVVDRKPPGQETSYGNAGLIQAEAAEPYAMPRALPEILDIILGRSNDVVWSPRGVFSQLPALWQYYRYSHPRRHQVLSQPNAELIRSACADHNRWITLAGAEDLMAQDGYLSVFQDAAEFDAMANDLDRLRQSYGIDTATLSGADLCKAEPVYQTPPAGAIHWREVWSCAAPGELVTRYAELFQRQGGAIRIGDASTLRRAGHAWEVQTDTEQVSGEHAVIALGPWTPPLLAQLGYRVRMIMKHGAHRMYPQAPTLRRPIFDARHGVVLCSMRGGLRMTCGVALEASGRVPDVRQLDRAAKGIPAYMDLSAAEPGPIWRGTRPFLPDMLPMIGAAPRHDRLWFHFGHGHQGFTLGPTTARHLANLIDGGDKGTVAAFLPEHRPSVLM</sequence>
<dbReference type="OrthoDB" id="9805337at2"/>
<feature type="domain" description="FAD dependent oxidoreductase" evidence="2">
    <location>
        <begin position="4"/>
        <end position="392"/>
    </location>
</feature>
<dbReference type="GO" id="GO:0016491">
    <property type="term" value="F:oxidoreductase activity"/>
    <property type="evidence" value="ECO:0007669"/>
    <property type="project" value="UniProtKB-KW"/>
</dbReference>
<dbReference type="Proteomes" id="UP000013243">
    <property type="component" value="Chromosome"/>
</dbReference>
<dbReference type="STRING" id="1265309.K529_003545"/>
<dbReference type="Pfam" id="PF01266">
    <property type="entry name" value="DAO"/>
    <property type="match status" value="1"/>
</dbReference>
<evidence type="ECO:0000259" key="2">
    <source>
        <dbReference type="Pfam" id="PF01266"/>
    </source>
</evidence>
<accession>A0A1B0ZZS8</accession>
<dbReference type="AlphaFoldDB" id="A0A1B0ZZS8"/>
<dbReference type="InterPro" id="IPR036188">
    <property type="entry name" value="FAD/NAD-bd_sf"/>
</dbReference>
<dbReference type="SUPFAM" id="SSF51905">
    <property type="entry name" value="FAD/NAD(P)-binding domain"/>
    <property type="match status" value="1"/>
</dbReference>
<dbReference type="InterPro" id="IPR006076">
    <property type="entry name" value="FAD-dep_OxRdtase"/>
</dbReference>
<dbReference type="PANTHER" id="PTHR13847:SF289">
    <property type="entry name" value="GLYCINE OXIDASE"/>
    <property type="match status" value="1"/>
</dbReference>
<reference evidence="3 4" key="1">
    <citation type="journal article" date="2016" name="ISME J.">
        <title>Global occurrence and heterogeneity of the Roseobacter-clade species Ruegeria mobilis.</title>
        <authorList>
            <person name="Sonnenschein E."/>
            <person name="Gram L."/>
        </authorList>
    </citation>
    <scope>NUCLEOTIDE SEQUENCE [LARGE SCALE GENOMIC DNA]</scope>
    <source>
        <strain evidence="3 4">F1926</strain>
    </source>
</reference>
<dbReference type="RefSeq" id="WP_046002444.1">
    <property type="nucleotide sequence ID" value="NZ_CP015230.1"/>
</dbReference>